<feature type="transmembrane region" description="Helical" evidence="10">
    <location>
        <begin position="231"/>
        <end position="256"/>
    </location>
</feature>
<comment type="pathway">
    <text evidence="10">Cell wall biogenesis; peptidoglycan biosynthesis.</text>
</comment>
<dbReference type="AlphaFoldDB" id="A0AA43TH50"/>
<evidence type="ECO:0000256" key="8">
    <source>
        <dbReference type="ARBA" id="ARBA00060041"/>
    </source>
</evidence>
<keyword evidence="2 10" id="KW-1003">Cell membrane</keyword>
<dbReference type="EMBL" id="JAQSDF010000003">
    <property type="protein sequence ID" value="MDI1229899.1"/>
    <property type="molecule type" value="Genomic_DNA"/>
</dbReference>
<comment type="function">
    <text evidence="8 10 11">Involved in peptidoglycan biosynthesis. Transports lipid-linked peptidoglycan precursors from the inner to the outer leaflet of the cytoplasmic membrane.</text>
</comment>
<evidence type="ECO:0000256" key="10">
    <source>
        <dbReference type="HAMAP-Rule" id="MF_02078"/>
    </source>
</evidence>
<accession>A0AA43TH50</accession>
<feature type="transmembrane region" description="Helical" evidence="10">
    <location>
        <begin position="485"/>
        <end position="504"/>
    </location>
</feature>
<evidence type="ECO:0000256" key="9">
    <source>
        <dbReference type="ARBA" id="ARBA00061532"/>
    </source>
</evidence>
<feature type="transmembrane region" description="Helical" evidence="10">
    <location>
        <begin position="356"/>
        <end position="376"/>
    </location>
</feature>
<dbReference type="GO" id="GO:0009252">
    <property type="term" value="P:peptidoglycan biosynthetic process"/>
    <property type="evidence" value="ECO:0007669"/>
    <property type="project" value="UniProtKB-UniRule"/>
</dbReference>
<comment type="subcellular location">
    <subcellularLocation>
        <location evidence="10">Cell inner membrane</location>
        <topology evidence="10">Multi-pass membrane protein</topology>
    </subcellularLocation>
    <subcellularLocation>
        <location evidence="1">Cell membrane</location>
        <topology evidence="1">Multi-pass membrane protein</topology>
    </subcellularLocation>
</comment>
<evidence type="ECO:0000256" key="5">
    <source>
        <dbReference type="ARBA" id="ARBA00022984"/>
    </source>
</evidence>
<comment type="similarity">
    <text evidence="9 10 11">Belongs to the MurJ/MviN family.</text>
</comment>
<proteinExistence type="inferred from homology"/>
<reference evidence="12" key="1">
    <citation type="submission" date="2023-01" db="EMBL/GenBank/DDBJ databases">
        <title>Biogeochemical cycle of methane in antarctic sediments.</title>
        <authorList>
            <person name="Roldan D.M."/>
            <person name="Menes R.J."/>
        </authorList>
    </citation>
    <scope>NUCLEOTIDE SEQUENCE [LARGE SCALE GENOMIC DNA]</scope>
    <source>
        <strain evidence="12">K-2018 MAG008</strain>
    </source>
</reference>
<dbReference type="GO" id="GO:0005886">
    <property type="term" value="C:plasma membrane"/>
    <property type="evidence" value="ECO:0007669"/>
    <property type="project" value="UniProtKB-SubCell"/>
</dbReference>
<dbReference type="GO" id="GO:0015648">
    <property type="term" value="F:lipid-linked peptidoglycan transporter activity"/>
    <property type="evidence" value="ECO:0007669"/>
    <property type="project" value="UniProtKB-UniRule"/>
</dbReference>
<organism evidence="12 13">
    <name type="scientific">Candidatus Methylobacter titanis</name>
    <dbReference type="NCBI Taxonomy" id="3053457"/>
    <lineage>
        <taxon>Bacteria</taxon>
        <taxon>Pseudomonadati</taxon>
        <taxon>Pseudomonadota</taxon>
        <taxon>Gammaproteobacteria</taxon>
        <taxon>Methylococcales</taxon>
        <taxon>Methylococcaceae</taxon>
        <taxon>Methylobacter</taxon>
    </lineage>
</organism>
<evidence type="ECO:0000256" key="2">
    <source>
        <dbReference type="ARBA" id="ARBA00022475"/>
    </source>
</evidence>
<evidence type="ECO:0000256" key="4">
    <source>
        <dbReference type="ARBA" id="ARBA00022960"/>
    </source>
</evidence>
<evidence type="ECO:0000256" key="6">
    <source>
        <dbReference type="ARBA" id="ARBA00022989"/>
    </source>
</evidence>
<dbReference type="NCBIfam" id="TIGR01695">
    <property type="entry name" value="murJ_mviN"/>
    <property type="match status" value="1"/>
</dbReference>
<evidence type="ECO:0000313" key="13">
    <source>
        <dbReference type="Proteomes" id="UP001160519"/>
    </source>
</evidence>
<evidence type="ECO:0000256" key="3">
    <source>
        <dbReference type="ARBA" id="ARBA00022692"/>
    </source>
</evidence>
<name>A0AA43TH50_9GAMM</name>
<feature type="transmembrane region" description="Helical" evidence="10">
    <location>
        <begin position="190"/>
        <end position="210"/>
    </location>
</feature>
<dbReference type="Proteomes" id="UP001160519">
    <property type="component" value="Unassembled WGS sequence"/>
</dbReference>
<evidence type="ECO:0000256" key="7">
    <source>
        <dbReference type="ARBA" id="ARBA00023136"/>
    </source>
</evidence>
<keyword evidence="4 10" id="KW-0133">Cell shape</keyword>
<gene>
    <name evidence="10 12" type="primary">murJ</name>
    <name evidence="12" type="ORF">PSU93_01970</name>
</gene>
<dbReference type="InterPro" id="IPR004268">
    <property type="entry name" value="MurJ"/>
</dbReference>
<evidence type="ECO:0000313" key="12">
    <source>
        <dbReference type="EMBL" id="MDI1229899.1"/>
    </source>
</evidence>
<protein>
    <recommendedName>
        <fullName evidence="10">Probable lipid II flippase MurJ</fullName>
    </recommendedName>
</protein>
<keyword evidence="6 10" id="KW-1133">Transmembrane helix</keyword>
<dbReference type="Pfam" id="PF03023">
    <property type="entry name" value="MurJ"/>
    <property type="match status" value="1"/>
</dbReference>
<comment type="caution">
    <text evidence="12">The sequence shown here is derived from an EMBL/GenBank/DDBJ whole genome shotgun (WGS) entry which is preliminary data.</text>
</comment>
<dbReference type="InterPro" id="IPR051050">
    <property type="entry name" value="Lipid_II_flippase_MurJ/MviN"/>
</dbReference>
<dbReference type="PRINTS" id="PR01806">
    <property type="entry name" value="VIRFACTRMVIN"/>
</dbReference>
<feature type="transmembrane region" description="Helical" evidence="10">
    <location>
        <begin position="443"/>
        <end position="465"/>
    </location>
</feature>
<dbReference type="HAMAP" id="MF_02078">
    <property type="entry name" value="MurJ_MviN"/>
    <property type="match status" value="1"/>
</dbReference>
<keyword evidence="7 10" id="KW-0472">Membrane</keyword>
<dbReference type="GO" id="GO:0071555">
    <property type="term" value="P:cell wall organization"/>
    <property type="evidence" value="ECO:0007669"/>
    <property type="project" value="UniProtKB-UniRule"/>
</dbReference>
<keyword evidence="3 10" id="KW-0812">Transmembrane</keyword>
<feature type="transmembrane region" description="Helical" evidence="10">
    <location>
        <begin position="136"/>
        <end position="155"/>
    </location>
</feature>
<keyword evidence="13" id="KW-1185">Reference proteome</keyword>
<feature type="transmembrane region" description="Helical" evidence="10">
    <location>
        <begin position="93"/>
        <end position="116"/>
    </location>
</feature>
<keyword evidence="10 11" id="KW-0961">Cell wall biogenesis/degradation</keyword>
<keyword evidence="5 10" id="KW-0573">Peptidoglycan synthesis</keyword>
<dbReference type="PIRSF" id="PIRSF002869">
    <property type="entry name" value="MviN"/>
    <property type="match status" value="1"/>
</dbReference>
<keyword evidence="10 11" id="KW-0813">Transport</keyword>
<feature type="transmembrane region" description="Helical" evidence="10">
    <location>
        <begin position="276"/>
        <end position="294"/>
    </location>
</feature>
<feature type="transmembrane region" description="Helical" evidence="10">
    <location>
        <begin position="388"/>
        <end position="405"/>
    </location>
</feature>
<feature type="transmembrane region" description="Helical" evidence="10">
    <location>
        <begin position="411"/>
        <end position="431"/>
    </location>
</feature>
<evidence type="ECO:0000256" key="11">
    <source>
        <dbReference type="PIRNR" id="PIRNR002869"/>
    </source>
</evidence>
<dbReference type="PANTHER" id="PTHR47019">
    <property type="entry name" value="LIPID II FLIPPASE MURJ"/>
    <property type="match status" value="1"/>
</dbReference>
<dbReference type="GO" id="GO:0008360">
    <property type="term" value="P:regulation of cell shape"/>
    <property type="evidence" value="ECO:0007669"/>
    <property type="project" value="UniProtKB-UniRule"/>
</dbReference>
<feature type="transmembrane region" description="Helical" evidence="10">
    <location>
        <begin position="167"/>
        <end position="184"/>
    </location>
</feature>
<dbReference type="CDD" id="cd13123">
    <property type="entry name" value="MATE_MurJ_like"/>
    <property type="match status" value="1"/>
</dbReference>
<dbReference type="PANTHER" id="PTHR47019:SF1">
    <property type="entry name" value="LIPID II FLIPPASE MURJ"/>
    <property type="match status" value="1"/>
</dbReference>
<sequence>MSRQLFKSAVVVGSMTLISRILGFIRDMLIAHFFGVDSATDAFFVAFKIPNFLRRLFAEGAFSHAFVPVLSDYKERGSKVALKQFIDKTAGTLSVFLLLITVIGVVAAPVLIMLLAPGFMWQGTQYELSVQLLQITFPYLFFIALVAFAGGILNAHGQFAIPALTPVFLNICMIAAAIWLAPLMDVPVTALAWGVFAAGIVQLLFQFPALMRLGLMPRLRLDFDDPGVKRIISLMLPAIFSVSVTQINLLLDTLIASFLTVGSVSWLYYSDRLVEFPLGILGIALATVILPNLSKSHAAEDATTFSNALDWGLRWVVLVGLPATIGLVILAEPMLSTLFQYNEFGVSDVHLAGQSLKAYSLGLLGFILIKVLVPGFTSRGDMKTPVRYGVYAMLVSLGLNLALVFPLAHAGLALATSLGAFFNAALLLIKLHKDKVYQPANGWWLFVARVSLAGAAMAAGLFYFVDTAWWNDSDSTARVINLMKWIGLGLVIYGATLLVTGLRLKHLTGRTHSSIV</sequence>
<feature type="transmembrane region" description="Helical" evidence="10">
    <location>
        <begin position="315"/>
        <end position="336"/>
    </location>
</feature>
<evidence type="ECO:0000256" key="1">
    <source>
        <dbReference type="ARBA" id="ARBA00004651"/>
    </source>
</evidence>
<dbReference type="GO" id="GO:0034204">
    <property type="term" value="P:lipid translocation"/>
    <property type="evidence" value="ECO:0007669"/>
    <property type="project" value="TreeGrafter"/>
</dbReference>
<keyword evidence="10" id="KW-0997">Cell inner membrane</keyword>